<feature type="domain" description="Cation/H+ exchanger transmembrane" evidence="10">
    <location>
        <begin position="13"/>
        <end position="403"/>
    </location>
</feature>
<proteinExistence type="predicted"/>
<dbReference type="GO" id="GO:1902600">
    <property type="term" value="P:proton transmembrane transport"/>
    <property type="evidence" value="ECO:0007669"/>
    <property type="project" value="InterPro"/>
</dbReference>
<dbReference type="OrthoDB" id="9774146at2"/>
<sequence length="411" mass="44505">MDILTIVTALIITSAAFSYLNQRFLRLPGTIGVMTITKVVSLFIILIGKTGSENSGLIQTLTYNIDFSKVLLDVMLGFLLFAMAMHFDYEDLKKLRAPVILLSTMGVIVSAGVFGGLFHLATVLLNVEVPLVYSFVFGALISPTDPIAVASILKQSRIPARLETIISGESMFNDAVGLILFVTLLSIADQSQESLSLMQSLVLFSQEVIGGIVIGLMAGYTGYRLMKSISDFQTIFLISVALVLGLSVVAGRFHASVPLSAVTAGLIIGNNRFGKSHPAEQSLSKVWQLLDEVLNTILFVMIGLQLILLPFFSNYLLIGCVSVLIVLFARMISISIPAIFILRRLNPDNLAILTWAGLRGGISVAMALLLPASPYREAILSCCYFIVIFSVIVQGLTLNSVVNKFAGDEEQ</sequence>
<evidence type="ECO:0000256" key="8">
    <source>
        <dbReference type="ARBA" id="ARBA00023136"/>
    </source>
</evidence>
<dbReference type="Gene3D" id="1.20.1530.20">
    <property type="match status" value="1"/>
</dbReference>
<evidence type="ECO:0000259" key="10">
    <source>
        <dbReference type="Pfam" id="PF00999"/>
    </source>
</evidence>
<feature type="transmembrane region" description="Helical" evidence="9">
    <location>
        <begin position="99"/>
        <end position="125"/>
    </location>
</feature>
<evidence type="ECO:0000256" key="5">
    <source>
        <dbReference type="ARBA" id="ARBA00022692"/>
    </source>
</evidence>
<feature type="transmembrane region" description="Helical" evidence="9">
    <location>
        <begin position="200"/>
        <end position="220"/>
    </location>
</feature>
<keyword evidence="6 9" id="KW-1133">Transmembrane helix</keyword>
<keyword evidence="5 9" id="KW-0812">Transmembrane</keyword>
<dbReference type="RefSeq" id="WP_139013796.1">
    <property type="nucleotide sequence ID" value="NZ_VBSN01000059.1"/>
</dbReference>
<dbReference type="GO" id="GO:0015297">
    <property type="term" value="F:antiporter activity"/>
    <property type="evidence" value="ECO:0007669"/>
    <property type="project" value="UniProtKB-KW"/>
</dbReference>
<evidence type="ECO:0000256" key="4">
    <source>
        <dbReference type="ARBA" id="ARBA00022475"/>
    </source>
</evidence>
<evidence type="ECO:0000256" key="3">
    <source>
        <dbReference type="ARBA" id="ARBA00022449"/>
    </source>
</evidence>
<keyword evidence="4" id="KW-1003">Cell membrane</keyword>
<feature type="transmembrane region" description="Helical" evidence="9">
    <location>
        <begin position="67"/>
        <end position="87"/>
    </location>
</feature>
<organism evidence="11 12">
    <name type="scientific">Dyadobacter flavalbus</name>
    <dbReference type="NCBI Taxonomy" id="2579942"/>
    <lineage>
        <taxon>Bacteria</taxon>
        <taxon>Pseudomonadati</taxon>
        <taxon>Bacteroidota</taxon>
        <taxon>Cytophagia</taxon>
        <taxon>Cytophagales</taxon>
        <taxon>Spirosomataceae</taxon>
        <taxon>Dyadobacter</taxon>
    </lineage>
</organism>
<dbReference type="InterPro" id="IPR038770">
    <property type="entry name" value="Na+/solute_symporter_sf"/>
</dbReference>
<evidence type="ECO:0000256" key="1">
    <source>
        <dbReference type="ARBA" id="ARBA00004651"/>
    </source>
</evidence>
<evidence type="ECO:0000256" key="7">
    <source>
        <dbReference type="ARBA" id="ARBA00023065"/>
    </source>
</evidence>
<keyword evidence="2" id="KW-0813">Transport</keyword>
<feature type="transmembrane region" description="Helical" evidence="9">
    <location>
        <begin position="165"/>
        <end position="188"/>
    </location>
</feature>
<dbReference type="EMBL" id="VBSN01000059">
    <property type="protein sequence ID" value="KAA6437038.1"/>
    <property type="molecule type" value="Genomic_DNA"/>
</dbReference>
<gene>
    <name evidence="11" type="ORF">FEM33_20165</name>
</gene>
<keyword evidence="7" id="KW-0406">Ion transport</keyword>
<dbReference type="PANTHER" id="PTHR32507">
    <property type="entry name" value="NA(+)/H(+) ANTIPORTER 1"/>
    <property type="match status" value="1"/>
</dbReference>
<feature type="transmembrane region" description="Helical" evidence="9">
    <location>
        <begin position="131"/>
        <end position="153"/>
    </location>
</feature>
<keyword evidence="8 9" id="KW-0472">Membrane</keyword>
<feature type="transmembrane region" description="Helical" evidence="9">
    <location>
        <begin position="232"/>
        <end position="250"/>
    </location>
</feature>
<comment type="caution">
    <text evidence="11">The sequence shown here is derived from an EMBL/GenBank/DDBJ whole genome shotgun (WGS) entry which is preliminary data.</text>
</comment>
<feature type="transmembrane region" description="Helical" evidence="9">
    <location>
        <begin position="293"/>
        <end position="309"/>
    </location>
</feature>
<reference evidence="11 12" key="1">
    <citation type="submission" date="2019-05" db="EMBL/GenBank/DDBJ databases">
        <authorList>
            <person name="Qu J.-H."/>
        </authorList>
    </citation>
    <scope>NUCLEOTIDE SEQUENCE [LARGE SCALE GENOMIC DNA]</scope>
    <source>
        <strain evidence="11 12">NS28</strain>
    </source>
</reference>
<dbReference type="InterPro" id="IPR006153">
    <property type="entry name" value="Cation/H_exchanger_TM"/>
</dbReference>
<evidence type="ECO:0000256" key="6">
    <source>
        <dbReference type="ARBA" id="ARBA00022989"/>
    </source>
</evidence>
<feature type="transmembrane region" description="Helical" evidence="9">
    <location>
        <begin position="315"/>
        <end position="340"/>
    </location>
</feature>
<feature type="transmembrane region" description="Helical" evidence="9">
    <location>
        <begin position="378"/>
        <end position="398"/>
    </location>
</feature>
<evidence type="ECO:0000256" key="2">
    <source>
        <dbReference type="ARBA" id="ARBA00022448"/>
    </source>
</evidence>
<feature type="transmembrane region" description="Helical" evidence="9">
    <location>
        <begin position="352"/>
        <end position="372"/>
    </location>
</feature>
<evidence type="ECO:0000313" key="12">
    <source>
        <dbReference type="Proteomes" id="UP000323994"/>
    </source>
</evidence>
<dbReference type="Proteomes" id="UP000323994">
    <property type="component" value="Unassembled WGS sequence"/>
</dbReference>
<name>A0A5M8QP24_9BACT</name>
<evidence type="ECO:0000256" key="9">
    <source>
        <dbReference type="SAM" id="Phobius"/>
    </source>
</evidence>
<protein>
    <submittedName>
        <fullName evidence="11">Sodium:proton antiporter</fullName>
    </submittedName>
</protein>
<dbReference type="PANTHER" id="PTHR32507:SF0">
    <property type="entry name" value="NA(+)_H(+) ANTIPORTER 2-RELATED"/>
    <property type="match status" value="1"/>
</dbReference>
<evidence type="ECO:0000313" key="11">
    <source>
        <dbReference type="EMBL" id="KAA6437038.1"/>
    </source>
</evidence>
<dbReference type="Pfam" id="PF00999">
    <property type="entry name" value="Na_H_Exchanger"/>
    <property type="match status" value="1"/>
</dbReference>
<feature type="transmembrane region" description="Helical" evidence="9">
    <location>
        <begin position="6"/>
        <end position="22"/>
    </location>
</feature>
<keyword evidence="3" id="KW-0050">Antiport</keyword>
<comment type="subcellular location">
    <subcellularLocation>
        <location evidence="1">Cell membrane</location>
        <topology evidence="1">Multi-pass membrane protein</topology>
    </subcellularLocation>
</comment>
<keyword evidence="12" id="KW-1185">Reference proteome</keyword>
<dbReference type="AlphaFoldDB" id="A0A5M8QP24"/>
<dbReference type="GO" id="GO:0005886">
    <property type="term" value="C:plasma membrane"/>
    <property type="evidence" value="ECO:0007669"/>
    <property type="project" value="UniProtKB-SubCell"/>
</dbReference>
<feature type="transmembrane region" description="Helical" evidence="9">
    <location>
        <begin position="29"/>
        <end position="47"/>
    </location>
</feature>
<accession>A0A5M8QP24</accession>